<dbReference type="InterPro" id="IPR036881">
    <property type="entry name" value="Glyco_hydro_3_C_sf"/>
</dbReference>
<feature type="signal peptide" evidence="8">
    <location>
        <begin position="1"/>
        <end position="24"/>
    </location>
</feature>
<dbReference type="PRINTS" id="PR00133">
    <property type="entry name" value="GLHYDRLASE3"/>
</dbReference>
<evidence type="ECO:0000313" key="12">
    <source>
        <dbReference type="Proteomes" id="UP000632222"/>
    </source>
</evidence>
<evidence type="ECO:0000313" key="11">
    <source>
        <dbReference type="EMBL" id="GGJ31036.1"/>
    </source>
</evidence>
<organism evidence="11 12">
    <name type="scientific">Deinococcus roseus</name>
    <dbReference type="NCBI Taxonomy" id="392414"/>
    <lineage>
        <taxon>Bacteria</taxon>
        <taxon>Thermotogati</taxon>
        <taxon>Deinococcota</taxon>
        <taxon>Deinococci</taxon>
        <taxon>Deinococcales</taxon>
        <taxon>Deinococcaceae</taxon>
        <taxon>Deinococcus</taxon>
    </lineage>
</organism>
<keyword evidence="5 7" id="KW-0378">Hydrolase</keyword>
<evidence type="ECO:0000259" key="10">
    <source>
        <dbReference type="Pfam" id="PF01915"/>
    </source>
</evidence>
<dbReference type="PANTHER" id="PTHR30620:SF16">
    <property type="entry name" value="LYSOSOMAL BETA GLUCOSIDASE"/>
    <property type="match status" value="1"/>
</dbReference>
<accession>A0ABQ2CY58</accession>
<dbReference type="InterPro" id="IPR017853">
    <property type="entry name" value="GH"/>
</dbReference>
<evidence type="ECO:0000256" key="6">
    <source>
        <dbReference type="ARBA" id="ARBA00023295"/>
    </source>
</evidence>
<evidence type="ECO:0000256" key="8">
    <source>
        <dbReference type="SAM" id="SignalP"/>
    </source>
</evidence>
<gene>
    <name evidence="11" type="ORF">GCM10008938_16430</name>
</gene>
<dbReference type="Pfam" id="PF01915">
    <property type="entry name" value="Glyco_hydro_3_C"/>
    <property type="match status" value="1"/>
</dbReference>
<dbReference type="InterPro" id="IPR051915">
    <property type="entry name" value="Cellulose_Degrad_GH3"/>
</dbReference>
<comment type="similarity">
    <text evidence="2 7">Belongs to the glycosyl hydrolase 3 family.</text>
</comment>
<proteinExistence type="inferred from homology"/>
<dbReference type="PROSITE" id="PS00775">
    <property type="entry name" value="GLYCOSYL_HYDROL_F3"/>
    <property type="match status" value="1"/>
</dbReference>
<evidence type="ECO:0000256" key="1">
    <source>
        <dbReference type="ARBA" id="ARBA00000448"/>
    </source>
</evidence>
<feature type="domain" description="Glycoside hydrolase family 3 N-terminal" evidence="9">
    <location>
        <begin position="50"/>
        <end position="369"/>
    </location>
</feature>
<feature type="domain" description="Glycoside hydrolase family 3 C-terminal" evidence="10">
    <location>
        <begin position="407"/>
        <end position="609"/>
    </location>
</feature>
<dbReference type="InterPro" id="IPR019800">
    <property type="entry name" value="Glyco_hydro_3_AS"/>
</dbReference>
<evidence type="ECO:0000256" key="3">
    <source>
        <dbReference type="ARBA" id="ARBA00012744"/>
    </source>
</evidence>
<dbReference type="Gene3D" id="3.40.50.1700">
    <property type="entry name" value="Glycoside hydrolase family 3 C-terminal domain"/>
    <property type="match status" value="1"/>
</dbReference>
<dbReference type="EC" id="3.2.1.21" evidence="3"/>
<keyword evidence="12" id="KW-1185">Reference proteome</keyword>
<comment type="caution">
    <text evidence="11">The sequence shown here is derived from an EMBL/GenBank/DDBJ whole genome shotgun (WGS) entry which is preliminary data.</text>
</comment>
<evidence type="ECO:0000256" key="4">
    <source>
        <dbReference type="ARBA" id="ARBA00022729"/>
    </source>
</evidence>
<dbReference type="SUPFAM" id="SSF52279">
    <property type="entry name" value="Beta-D-glucan exohydrolase, C-terminal domain"/>
    <property type="match status" value="1"/>
</dbReference>
<keyword evidence="6 7" id="KW-0326">Glycosidase</keyword>
<protein>
    <recommendedName>
        <fullName evidence="3">beta-glucosidase</fullName>
        <ecNumber evidence="3">3.2.1.21</ecNumber>
    </recommendedName>
</protein>
<comment type="catalytic activity">
    <reaction evidence="1">
        <text>Hydrolysis of terminal, non-reducing beta-D-glucosyl residues with release of beta-D-glucose.</text>
        <dbReference type="EC" id="3.2.1.21"/>
    </reaction>
</comment>
<evidence type="ECO:0000256" key="7">
    <source>
        <dbReference type="RuleBase" id="RU361161"/>
    </source>
</evidence>
<reference evidence="12" key="1">
    <citation type="journal article" date="2019" name="Int. J. Syst. Evol. Microbiol.">
        <title>The Global Catalogue of Microorganisms (GCM) 10K type strain sequencing project: providing services to taxonomists for standard genome sequencing and annotation.</title>
        <authorList>
            <consortium name="The Broad Institute Genomics Platform"/>
            <consortium name="The Broad Institute Genome Sequencing Center for Infectious Disease"/>
            <person name="Wu L."/>
            <person name="Ma J."/>
        </authorList>
    </citation>
    <scope>NUCLEOTIDE SEQUENCE [LARGE SCALE GENOMIC DNA]</scope>
    <source>
        <strain evidence="12">JCM 14370</strain>
    </source>
</reference>
<keyword evidence="4 8" id="KW-0732">Signal</keyword>
<sequence length="609" mass="66197">MFLKSRATQLLTALLLTSAASAQAQDAVPYMDPKLPVEERVKDLLSRMSLEDKVGQMTQAERGNIKNLDDIGFYGFGSILSGGGSVPGDNSPEGWANMIDAFQRKALEAPLKIPMLYGIDAVHGHNNVYGATIFPHNIGLGATRDPELVKKIGAATAAEVYATGIRWTFSPCVCIARDERWGRTYESFGEDPEIATMMTSVIEGYQGDLGKPGTILATAKHYVGDGGTALDSSNTGNYSLDQGDTRISEEELRKIHLPPYKAAIEKGVGSIMASFSSFNGVKLHGHKYLLTDVLKNELGFKGFVISDWAGIDQISPDPAKNVREAINAGVDMVMEPNNYVRFTDTLTAEIKAGNIPMSRIDDAVSRILTQKFKLGLFENPFTDRSYFNQFGSQEHRDLARQAVRESLVLLKNEQVLPLKKDTARILVAGSNADDIGNQSGGWTMTWQGRSGDIIPGTTILQGIKSTVSASSKVDYVKWPEADEAKGYDLGIVVVGERPYAEGQGDKMDLSLGDGDRRAIQNVCAAMKCVVVVVSGRPQILTDDLPKMNALVAAWLPGSEGQGVADVLFGDFNFTGKLPISWPRNMDQLPINVGDKTYDPLFAYGFGLKY</sequence>
<dbReference type="Proteomes" id="UP000632222">
    <property type="component" value="Unassembled WGS sequence"/>
</dbReference>
<dbReference type="InterPro" id="IPR002772">
    <property type="entry name" value="Glyco_hydro_3_C"/>
</dbReference>
<evidence type="ECO:0000259" key="9">
    <source>
        <dbReference type="Pfam" id="PF00933"/>
    </source>
</evidence>
<dbReference type="Gene3D" id="3.20.20.300">
    <property type="entry name" value="Glycoside hydrolase, family 3, N-terminal domain"/>
    <property type="match status" value="1"/>
</dbReference>
<dbReference type="RefSeq" id="WP_189002196.1">
    <property type="nucleotide sequence ID" value="NZ_BMOD01000004.1"/>
</dbReference>
<dbReference type="InterPro" id="IPR036962">
    <property type="entry name" value="Glyco_hydro_3_N_sf"/>
</dbReference>
<dbReference type="Pfam" id="PF00933">
    <property type="entry name" value="Glyco_hydro_3"/>
    <property type="match status" value="1"/>
</dbReference>
<dbReference type="InterPro" id="IPR001764">
    <property type="entry name" value="Glyco_hydro_3_N"/>
</dbReference>
<dbReference type="PANTHER" id="PTHR30620">
    <property type="entry name" value="PERIPLASMIC BETA-GLUCOSIDASE-RELATED"/>
    <property type="match status" value="1"/>
</dbReference>
<evidence type="ECO:0000256" key="5">
    <source>
        <dbReference type="ARBA" id="ARBA00022801"/>
    </source>
</evidence>
<name>A0ABQ2CY58_9DEIO</name>
<dbReference type="EMBL" id="BMOD01000004">
    <property type="protein sequence ID" value="GGJ31036.1"/>
    <property type="molecule type" value="Genomic_DNA"/>
</dbReference>
<evidence type="ECO:0000256" key="2">
    <source>
        <dbReference type="ARBA" id="ARBA00005336"/>
    </source>
</evidence>
<dbReference type="SUPFAM" id="SSF51445">
    <property type="entry name" value="(Trans)glycosidases"/>
    <property type="match status" value="1"/>
</dbReference>
<feature type="chain" id="PRO_5045357791" description="beta-glucosidase" evidence="8">
    <location>
        <begin position="25"/>
        <end position="609"/>
    </location>
</feature>